<dbReference type="PROSITE" id="PS01124">
    <property type="entry name" value="HTH_ARAC_FAMILY_2"/>
    <property type="match status" value="1"/>
</dbReference>
<evidence type="ECO:0000256" key="3">
    <source>
        <dbReference type="ARBA" id="ARBA00023163"/>
    </source>
</evidence>
<evidence type="ECO:0000313" key="5">
    <source>
        <dbReference type="EMBL" id="MBW4566404.1"/>
    </source>
</evidence>
<evidence type="ECO:0000256" key="2">
    <source>
        <dbReference type="ARBA" id="ARBA00023125"/>
    </source>
</evidence>
<evidence type="ECO:0000256" key="1">
    <source>
        <dbReference type="ARBA" id="ARBA00023015"/>
    </source>
</evidence>
<reference evidence="5" key="2">
    <citation type="journal article" date="2022" name="Microbiol. Resour. Announc.">
        <title>Metagenome Sequencing to Explore Phylogenomics of Terrestrial Cyanobacteria.</title>
        <authorList>
            <person name="Ward R.D."/>
            <person name="Stajich J.E."/>
            <person name="Johansen J.R."/>
            <person name="Huntemann M."/>
            <person name="Clum A."/>
            <person name="Foster B."/>
            <person name="Foster B."/>
            <person name="Roux S."/>
            <person name="Palaniappan K."/>
            <person name="Varghese N."/>
            <person name="Mukherjee S."/>
            <person name="Reddy T.B.K."/>
            <person name="Daum C."/>
            <person name="Copeland A."/>
            <person name="Chen I.A."/>
            <person name="Ivanova N.N."/>
            <person name="Kyrpides N.C."/>
            <person name="Shapiro N."/>
            <person name="Eloe-Fadrosh E.A."/>
            <person name="Pietrasiak N."/>
        </authorList>
    </citation>
    <scope>NUCLEOTIDE SEQUENCE</scope>
    <source>
        <strain evidence="5">JT2-VF2</strain>
    </source>
</reference>
<keyword evidence="3" id="KW-0804">Transcription</keyword>
<keyword evidence="1" id="KW-0805">Transcription regulation</keyword>
<dbReference type="Pfam" id="PF20240">
    <property type="entry name" value="DUF6597"/>
    <property type="match status" value="1"/>
</dbReference>
<evidence type="ECO:0000313" key="6">
    <source>
        <dbReference type="Proteomes" id="UP000715781"/>
    </source>
</evidence>
<sequence>MQEIKNIPYYQVIHPDPLLTPYIGCYWILRNTKVSKPRRELILPDGYAELILNYGTPYSWHDPHRQIERVIDKVQIVGERDFSVMVDLNPGLNQIGVKMKPIGLFVLLHQPLNLLANQILKPDELSIDVLQELYEQIYEADSDQSKINLLNKFFLKRLLIADLPELLISKALQIILKQQGNLRIDSLTEYLDIHYKTLERKFKTYVGLSPKTFARIVRFKNTYKQFHANAHQDSSFFLDLGYYDQNHFIKDFKYFLHTTPSKYYRQQQSLSDEIVRRGLVERAMSKIYYPPAVELRHA</sequence>
<dbReference type="Gene3D" id="1.10.10.60">
    <property type="entry name" value="Homeodomain-like"/>
    <property type="match status" value="1"/>
</dbReference>
<gene>
    <name evidence="5" type="ORF">KME32_36215</name>
</gene>
<evidence type="ECO:0000259" key="4">
    <source>
        <dbReference type="PROSITE" id="PS01124"/>
    </source>
</evidence>
<proteinExistence type="predicted"/>
<protein>
    <submittedName>
        <fullName evidence="5">Helix-turn-helix domain-containing protein</fullName>
    </submittedName>
</protein>
<accession>A0A951UKI2</accession>
<dbReference type="Proteomes" id="UP000715781">
    <property type="component" value="Unassembled WGS sequence"/>
</dbReference>
<dbReference type="PANTHER" id="PTHR46796:SF13">
    <property type="entry name" value="HTH-TYPE TRANSCRIPTIONAL ACTIVATOR RHAS"/>
    <property type="match status" value="1"/>
</dbReference>
<keyword evidence="2" id="KW-0238">DNA-binding</keyword>
<dbReference type="PANTHER" id="PTHR46796">
    <property type="entry name" value="HTH-TYPE TRANSCRIPTIONAL ACTIVATOR RHAS-RELATED"/>
    <property type="match status" value="1"/>
</dbReference>
<feature type="domain" description="HTH araC/xylS-type" evidence="4">
    <location>
        <begin position="169"/>
        <end position="266"/>
    </location>
</feature>
<reference evidence="5" key="1">
    <citation type="submission" date="2021-05" db="EMBL/GenBank/DDBJ databases">
        <authorList>
            <person name="Pietrasiak N."/>
            <person name="Ward R."/>
            <person name="Stajich J.E."/>
            <person name="Kurbessoian T."/>
        </authorList>
    </citation>
    <scope>NUCLEOTIDE SEQUENCE</scope>
    <source>
        <strain evidence="5">JT2-VF2</strain>
    </source>
</reference>
<comment type="caution">
    <text evidence="5">The sequence shown here is derived from an EMBL/GenBank/DDBJ whole genome shotgun (WGS) entry which is preliminary data.</text>
</comment>
<dbReference type="InterPro" id="IPR018060">
    <property type="entry name" value="HTH_AraC"/>
</dbReference>
<dbReference type="AlphaFoldDB" id="A0A951UKI2"/>
<dbReference type="InterPro" id="IPR050204">
    <property type="entry name" value="AraC_XylS_family_regulators"/>
</dbReference>
<dbReference type="SMART" id="SM00342">
    <property type="entry name" value="HTH_ARAC"/>
    <property type="match status" value="1"/>
</dbReference>
<dbReference type="EMBL" id="JAHHHN010000081">
    <property type="protein sequence ID" value="MBW4566404.1"/>
    <property type="molecule type" value="Genomic_DNA"/>
</dbReference>
<organism evidence="5 6">
    <name type="scientific">Mojavia pulchra JT2-VF2</name>
    <dbReference type="NCBI Taxonomy" id="287848"/>
    <lineage>
        <taxon>Bacteria</taxon>
        <taxon>Bacillati</taxon>
        <taxon>Cyanobacteriota</taxon>
        <taxon>Cyanophyceae</taxon>
        <taxon>Nostocales</taxon>
        <taxon>Nostocaceae</taxon>
    </lineage>
</organism>
<dbReference type="GO" id="GO:0043565">
    <property type="term" value="F:sequence-specific DNA binding"/>
    <property type="evidence" value="ECO:0007669"/>
    <property type="project" value="InterPro"/>
</dbReference>
<name>A0A951UKI2_9NOST</name>
<dbReference type="GO" id="GO:0003700">
    <property type="term" value="F:DNA-binding transcription factor activity"/>
    <property type="evidence" value="ECO:0007669"/>
    <property type="project" value="InterPro"/>
</dbReference>
<dbReference type="Pfam" id="PF12833">
    <property type="entry name" value="HTH_18"/>
    <property type="match status" value="1"/>
</dbReference>
<dbReference type="InterPro" id="IPR046532">
    <property type="entry name" value="DUF6597"/>
</dbReference>